<feature type="repeat" description="ANK" evidence="3">
    <location>
        <begin position="642"/>
        <end position="674"/>
    </location>
</feature>
<feature type="compositionally biased region" description="Low complexity" evidence="4">
    <location>
        <begin position="307"/>
        <end position="319"/>
    </location>
</feature>
<evidence type="ECO:0000256" key="4">
    <source>
        <dbReference type="SAM" id="MobiDB-lite"/>
    </source>
</evidence>
<evidence type="ECO:0000256" key="3">
    <source>
        <dbReference type="PROSITE-ProRule" id="PRU00023"/>
    </source>
</evidence>
<proteinExistence type="predicted"/>
<evidence type="ECO:0008006" key="7">
    <source>
        <dbReference type="Google" id="ProtNLM"/>
    </source>
</evidence>
<feature type="compositionally biased region" description="Low complexity" evidence="4">
    <location>
        <begin position="329"/>
        <end position="340"/>
    </location>
</feature>
<dbReference type="Proteomes" id="UP000694542">
    <property type="component" value="Chromosome 34"/>
</dbReference>
<feature type="compositionally biased region" description="Gly residues" evidence="4">
    <location>
        <begin position="292"/>
        <end position="306"/>
    </location>
</feature>
<feature type="region of interest" description="Disordered" evidence="4">
    <location>
        <begin position="511"/>
        <end position="536"/>
    </location>
</feature>
<feature type="region of interest" description="Disordered" evidence="4">
    <location>
        <begin position="462"/>
        <end position="495"/>
    </location>
</feature>
<name>A0A8C0Z4A6_CANLF</name>
<sequence>SPPQHHTRVSLGLAGQPCSVLHPPPRYFRLFPTELCPPRPGIKLVPSDFSARWWPPSGPERLARPGPRTLSTAVGRTGVGVRVPRGIRSGPATRAGPLLQPRLTAAHGVPTRVRPPHTPFPEVRAPAAPHPRPGHTGRGRPGGGARDWAAAVPCGRALRLAASPGSCPVAASRASGSWLRRCRRGGIGQERGGGNPASSGLEPSVFTERSSPTPGTRAWGGPCRSALRAAAGALGERGLCGPPPPEAPRSSGPRARGDSPVLSSERSWPRSPVNELGGSAAEKHPPAAGRPGAAGGAGARGLGGSGAPARAAAQLAAPPARRPGPRAPSAPARVSGSPARGGCAGPRRPEALAPRRTFAGPGAGRGTRGAAPPARPPRPRPRPVPARARPPAAPGKPPRLLPPPGAFSSLRRLRVGERGCRRSFPPGWSARSAAVRGLRGRGRGGGLGVPARAPAAGMVLLAGPGPEGGGARRVSPQTPSPPRDAQAGEDPADYEEYEDFSCLPDTRSIASDDSFYPLGGEEEHGTASAESVPEGVPEEATLLRAACANDVGLLRALVRRGPSVEEVQETDRNGRTGLIVACYHGFVDTVVVLAECPHVDVNWQDKEGNTALITAAQAGHVTITNYLLNYFPGLDLERRNVFGFTALMKAAMQGRTECIRALMLAGADVHARDPRRGMAPQEWAAYTGRLEAVRLIQRLLERPCPEQFGERYKPELPLPAEAVLKPSGSKSCLQRLAELVRATLTSRSRQGPEDGGVLDHMVRMTTSLYSPAVAIVCQTVCPEDAPCVGKRRLAVQEILEARGSRDTRAQEGDKIEGPEPPFRTSRAVGVSREGAPRAGLPSPQQPGAPRRASLLPLQLLRRSSTKDSAHLQLPKWRYKEAKEEKRRAEEAEKQRAAAAQDKRAPSWRKRT</sequence>
<dbReference type="PROSITE" id="PS50088">
    <property type="entry name" value="ANK_REPEAT"/>
    <property type="match status" value="1"/>
</dbReference>
<dbReference type="InterPro" id="IPR036770">
    <property type="entry name" value="Ankyrin_rpt-contain_sf"/>
</dbReference>
<dbReference type="PROSITE" id="PS50297">
    <property type="entry name" value="ANK_REP_REGION"/>
    <property type="match status" value="1"/>
</dbReference>
<evidence type="ECO:0000256" key="2">
    <source>
        <dbReference type="ARBA" id="ARBA00023043"/>
    </source>
</evidence>
<dbReference type="Pfam" id="PF12796">
    <property type="entry name" value="Ank_2"/>
    <property type="match status" value="1"/>
</dbReference>
<feature type="compositionally biased region" description="Basic and acidic residues" evidence="4">
    <location>
        <begin position="803"/>
        <end position="817"/>
    </location>
</feature>
<feature type="compositionally biased region" description="Gly residues" evidence="4">
    <location>
        <begin position="185"/>
        <end position="195"/>
    </location>
</feature>
<feature type="compositionally biased region" description="Low complexity" evidence="4">
    <location>
        <begin position="848"/>
        <end position="862"/>
    </location>
</feature>
<evidence type="ECO:0000313" key="5">
    <source>
        <dbReference type="Ensembl" id="ENSCAFP00040035558.1"/>
    </source>
</evidence>
<dbReference type="PANTHER" id="PTHR24173:SF1">
    <property type="entry name" value="ANKYRIN REPEAT DOMAIN-CONTAINING PROTEIN 33B"/>
    <property type="match status" value="1"/>
</dbReference>
<keyword evidence="1" id="KW-0677">Repeat</keyword>
<dbReference type="SMART" id="SM00248">
    <property type="entry name" value="ANK"/>
    <property type="match status" value="5"/>
</dbReference>
<feature type="region of interest" description="Disordered" evidence="4">
    <location>
        <begin position="803"/>
        <end position="911"/>
    </location>
</feature>
<keyword evidence="2 3" id="KW-0040">ANK repeat</keyword>
<evidence type="ECO:0000313" key="6">
    <source>
        <dbReference type="Proteomes" id="UP000694542"/>
    </source>
</evidence>
<feature type="compositionally biased region" description="Pro residues" evidence="4">
    <location>
        <begin position="391"/>
        <end position="405"/>
    </location>
</feature>
<dbReference type="PANTHER" id="PTHR24173">
    <property type="entry name" value="ANKYRIN REPEAT CONTAINING"/>
    <property type="match status" value="1"/>
</dbReference>
<feature type="region of interest" description="Disordered" evidence="4">
    <location>
        <begin position="184"/>
        <end position="222"/>
    </location>
</feature>
<feature type="compositionally biased region" description="Basic and acidic residues" evidence="4">
    <location>
        <begin position="877"/>
        <end position="904"/>
    </location>
</feature>
<dbReference type="Ensembl" id="ENSCAFT00040040770.1">
    <property type="protein sequence ID" value="ENSCAFP00040035558.1"/>
    <property type="gene ID" value="ENSCAFG00040021897.1"/>
</dbReference>
<organism evidence="5 6">
    <name type="scientific">Canis lupus familiaris</name>
    <name type="common">Dog</name>
    <name type="synonym">Canis familiaris</name>
    <dbReference type="NCBI Taxonomy" id="9615"/>
    <lineage>
        <taxon>Eukaryota</taxon>
        <taxon>Metazoa</taxon>
        <taxon>Chordata</taxon>
        <taxon>Craniata</taxon>
        <taxon>Vertebrata</taxon>
        <taxon>Euteleostomi</taxon>
        <taxon>Mammalia</taxon>
        <taxon>Eutheria</taxon>
        <taxon>Laurasiatheria</taxon>
        <taxon>Carnivora</taxon>
        <taxon>Caniformia</taxon>
        <taxon>Canidae</taxon>
        <taxon>Canis</taxon>
    </lineage>
</organism>
<dbReference type="AlphaFoldDB" id="A0A8C0Z4A6"/>
<dbReference type="InterPro" id="IPR002110">
    <property type="entry name" value="Ankyrin_rpt"/>
</dbReference>
<reference evidence="5" key="2">
    <citation type="submission" date="2025-08" db="UniProtKB">
        <authorList>
            <consortium name="Ensembl"/>
        </authorList>
    </citation>
    <scope>IDENTIFICATION</scope>
</reference>
<evidence type="ECO:0000256" key="1">
    <source>
        <dbReference type="ARBA" id="ARBA00022737"/>
    </source>
</evidence>
<accession>A0A8C0Z4A6</accession>
<dbReference type="Gene3D" id="1.25.40.20">
    <property type="entry name" value="Ankyrin repeat-containing domain"/>
    <property type="match status" value="1"/>
</dbReference>
<dbReference type="Pfam" id="PF00023">
    <property type="entry name" value="Ank"/>
    <property type="match status" value="1"/>
</dbReference>
<feature type="region of interest" description="Disordered" evidence="4">
    <location>
        <begin position="235"/>
        <end position="413"/>
    </location>
</feature>
<reference evidence="5" key="1">
    <citation type="submission" date="2018-10" db="EMBL/GenBank/DDBJ databases">
        <title>De novo assembly of a Great Dane genome.</title>
        <authorList>
            <person name="Kidd J.M."/>
            <person name="Pendleton A.L."/>
            <person name="Shen F."/>
            <person name="Emery S."/>
        </authorList>
    </citation>
    <scope>NUCLEOTIDE SEQUENCE [LARGE SCALE GENOMIC DNA]</scope>
    <source>
        <strain evidence="5">Great Dane</strain>
    </source>
</reference>
<dbReference type="SUPFAM" id="SSF48403">
    <property type="entry name" value="Ankyrin repeat"/>
    <property type="match status" value="1"/>
</dbReference>
<protein>
    <recommendedName>
        <fullName evidence="7">Ankyrin repeat domain 33B</fullName>
    </recommendedName>
</protein>
<feature type="region of interest" description="Disordered" evidence="4">
    <location>
        <begin position="109"/>
        <end position="147"/>
    </location>
</feature>